<evidence type="ECO:0000256" key="5">
    <source>
        <dbReference type="SAM" id="MobiDB-lite"/>
    </source>
</evidence>
<evidence type="ECO:0000313" key="6">
    <source>
        <dbReference type="EMBL" id="PVH93639.1"/>
    </source>
</evidence>
<accession>A0A2V1D8Z0</accession>
<comment type="subcellular location">
    <subcellularLocation>
        <location evidence="1">Membrane</location>
        <topology evidence="1">Multi-pass membrane protein</topology>
    </subcellularLocation>
</comment>
<name>A0A2V1D8Z0_9PLEO</name>
<organism evidence="6 7">
    <name type="scientific">Periconia macrospinosa</name>
    <dbReference type="NCBI Taxonomy" id="97972"/>
    <lineage>
        <taxon>Eukaryota</taxon>
        <taxon>Fungi</taxon>
        <taxon>Dikarya</taxon>
        <taxon>Ascomycota</taxon>
        <taxon>Pezizomycotina</taxon>
        <taxon>Dothideomycetes</taxon>
        <taxon>Pleosporomycetidae</taxon>
        <taxon>Pleosporales</taxon>
        <taxon>Massarineae</taxon>
        <taxon>Periconiaceae</taxon>
        <taxon>Periconia</taxon>
    </lineage>
</organism>
<dbReference type="OrthoDB" id="3231000at2759"/>
<gene>
    <name evidence="6" type="ORF">DM02DRAFT_676713</name>
</gene>
<dbReference type="AlphaFoldDB" id="A0A2V1D8Z0"/>
<evidence type="ECO:0000256" key="2">
    <source>
        <dbReference type="ARBA" id="ARBA00022692"/>
    </source>
</evidence>
<dbReference type="Gene3D" id="1.20.58.340">
    <property type="entry name" value="Magnesium transport protein CorA, transmembrane region"/>
    <property type="match status" value="1"/>
</dbReference>
<dbReference type="InterPro" id="IPR002523">
    <property type="entry name" value="MgTranspt_CorA/ZnTranspt_ZntB"/>
</dbReference>
<dbReference type="Pfam" id="PF01544">
    <property type="entry name" value="CorA"/>
    <property type="match status" value="1"/>
</dbReference>
<keyword evidence="3" id="KW-1133">Transmembrane helix</keyword>
<evidence type="ECO:0000256" key="1">
    <source>
        <dbReference type="ARBA" id="ARBA00004141"/>
    </source>
</evidence>
<dbReference type="SUPFAM" id="SSF144083">
    <property type="entry name" value="Magnesium transport protein CorA, transmembrane region"/>
    <property type="match status" value="1"/>
</dbReference>
<dbReference type="InterPro" id="IPR045863">
    <property type="entry name" value="CorA_TM1_TM2"/>
</dbReference>
<proteinExistence type="predicted"/>
<dbReference type="Proteomes" id="UP000244855">
    <property type="component" value="Unassembled WGS sequence"/>
</dbReference>
<keyword evidence="2" id="KW-0812">Transmembrane</keyword>
<evidence type="ECO:0000256" key="4">
    <source>
        <dbReference type="ARBA" id="ARBA00023136"/>
    </source>
</evidence>
<evidence type="ECO:0000313" key="7">
    <source>
        <dbReference type="Proteomes" id="UP000244855"/>
    </source>
</evidence>
<sequence>MADDAQPEPVASASSTTAKPVGHITAQIKPSQQNDSTTHPPILASNTAVNSSPRLVTSAASPGGNLAESRDHITVQIDPPQHNDFTVNSSNLANNTTTSTLLEPVASAASAGAIPANNHISTQSKSENQVVSTSPNETTDLGCLVAYVEHIAGRTPEQSTGRDMLGFQSILEADMPSNVDSAAGQSLRLFIVQELWDIHAKLLAERFDIDYQFFEEHFSLFGNPRSGRELFAPELRLTEARKSLRWFQLQGVEPESPWGGGRHWVVPRVCDAAIWIGQDPNWQNTTIGIVLSNAGAHSHPKESIKEWKTISLNEAASYPCLGSHTYFSGYTSDTRHSLFRNIHQLTASFPWSGSREPLRSIDRRIFVLPTLYAVCAKTFEVCNVIRNHLNHLETENFEISERDIEWSRKLPFYLEAVNATLDEAIPDAIRLTVDPGSPDTDDLFANIVKDFTRAQTSFHSFQARIDRLQAKEVASQQLAAANQSLAESHNLARLTWLAAIFIPMTFVSGLFSMTENVGGLTDKEHSAELAINDPISISLEVIGYEPKHNGG</sequence>
<dbReference type="GO" id="GO:0016020">
    <property type="term" value="C:membrane"/>
    <property type="evidence" value="ECO:0007669"/>
    <property type="project" value="UniProtKB-SubCell"/>
</dbReference>
<evidence type="ECO:0000256" key="3">
    <source>
        <dbReference type="ARBA" id="ARBA00022989"/>
    </source>
</evidence>
<feature type="compositionally biased region" description="Polar residues" evidence="5">
    <location>
        <begin position="28"/>
        <end position="60"/>
    </location>
</feature>
<reference evidence="6 7" key="1">
    <citation type="journal article" date="2018" name="Sci. Rep.">
        <title>Comparative genomics provides insights into the lifestyle and reveals functional heterogeneity of dark septate endophytic fungi.</title>
        <authorList>
            <person name="Knapp D.G."/>
            <person name="Nemeth J.B."/>
            <person name="Barry K."/>
            <person name="Hainaut M."/>
            <person name="Henrissat B."/>
            <person name="Johnson J."/>
            <person name="Kuo A."/>
            <person name="Lim J.H.P."/>
            <person name="Lipzen A."/>
            <person name="Nolan M."/>
            <person name="Ohm R.A."/>
            <person name="Tamas L."/>
            <person name="Grigoriev I.V."/>
            <person name="Spatafora J.W."/>
            <person name="Nagy L.G."/>
            <person name="Kovacs G.M."/>
        </authorList>
    </citation>
    <scope>NUCLEOTIDE SEQUENCE [LARGE SCALE GENOMIC DNA]</scope>
    <source>
        <strain evidence="6 7">DSE2036</strain>
    </source>
</reference>
<dbReference type="EMBL" id="KZ805576">
    <property type="protein sequence ID" value="PVH93639.1"/>
    <property type="molecule type" value="Genomic_DNA"/>
</dbReference>
<keyword evidence="7" id="KW-1185">Reference proteome</keyword>
<dbReference type="GO" id="GO:0046873">
    <property type="term" value="F:metal ion transmembrane transporter activity"/>
    <property type="evidence" value="ECO:0007669"/>
    <property type="project" value="InterPro"/>
</dbReference>
<feature type="region of interest" description="Disordered" evidence="5">
    <location>
        <begin position="1"/>
        <end position="66"/>
    </location>
</feature>
<dbReference type="STRING" id="97972.A0A2V1D8Z0"/>
<keyword evidence="4" id="KW-0472">Membrane</keyword>
<protein>
    <submittedName>
        <fullName evidence="6">Uncharacterized protein</fullName>
    </submittedName>
</protein>